<gene>
    <name evidence="2" type="ORF">FGD71_008170</name>
</gene>
<feature type="region of interest" description="Disordered" evidence="1">
    <location>
        <begin position="198"/>
        <end position="237"/>
    </location>
</feature>
<feature type="compositionally biased region" description="Basic and acidic residues" evidence="1">
    <location>
        <begin position="201"/>
        <end position="210"/>
    </location>
</feature>
<protein>
    <submittedName>
        <fullName evidence="2">Uncharacterized protein</fullName>
    </submittedName>
</protein>
<dbReference type="EMBL" id="VCHX02000079">
    <property type="protein sequence ID" value="TPQ22652.1"/>
    <property type="molecule type" value="Genomic_DNA"/>
</dbReference>
<name>A0A505DIE0_9ACTN</name>
<organism evidence="2 3">
    <name type="scientific">Streptomyces sporangiiformans</name>
    <dbReference type="NCBI Taxonomy" id="2315329"/>
    <lineage>
        <taxon>Bacteria</taxon>
        <taxon>Bacillati</taxon>
        <taxon>Actinomycetota</taxon>
        <taxon>Actinomycetes</taxon>
        <taxon>Kitasatosporales</taxon>
        <taxon>Streptomycetaceae</taxon>
        <taxon>Streptomyces</taxon>
    </lineage>
</organism>
<dbReference type="AlphaFoldDB" id="A0A505DIE0"/>
<accession>A0A505DIE0</accession>
<reference evidence="2 3" key="1">
    <citation type="submission" date="2019-06" db="EMBL/GenBank/DDBJ databases">
        <title>Streptomyces sporangiiformans sp. nov., a novel actinomycete isolated from soil in Mount Song.</title>
        <authorList>
            <person name="Han L."/>
        </authorList>
    </citation>
    <scope>NUCLEOTIDE SEQUENCE [LARGE SCALE GENOMIC DNA]</scope>
    <source>
        <strain evidence="2 3">NEAU-SSA 1</strain>
    </source>
</reference>
<feature type="compositionally biased region" description="Pro residues" evidence="1">
    <location>
        <begin position="211"/>
        <end position="222"/>
    </location>
</feature>
<comment type="caution">
    <text evidence="2">The sequence shown here is derived from an EMBL/GenBank/DDBJ whole genome shotgun (WGS) entry which is preliminary data.</text>
</comment>
<keyword evidence="3" id="KW-1185">Reference proteome</keyword>
<evidence type="ECO:0000313" key="3">
    <source>
        <dbReference type="Proteomes" id="UP000317378"/>
    </source>
</evidence>
<sequence>MTHAVLPQAKAAELVTHVGVGPCGWAVELGQALARRHIAEEVPYLTVDEVVQELHKECEAVALGAVAALHDEQDFVVAEVAEVLLGPAEVVSRGVGVEHTLRAIHIGHAFANGELWDVCERPLGGERRFAEIRRAAELMLGIVDDLSAAMAREFGQVQGSSKALLSSSSPSAGSGPVHRLPVEFGAFLGIAVLGHRRSGHHGGDGGELHPRPPNPGPCPLPEQPRRTGPGQARSGRG</sequence>
<dbReference type="Proteomes" id="UP000317378">
    <property type="component" value="Unassembled WGS sequence"/>
</dbReference>
<dbReference type="OrthoDB" id="3663486at2"/>
<dbReference type="RefSeq" id="WP_119099722.1">
    <property type="nucleotide sequence ID" value="NZ_QXMJ01000079.1"/>
</dbReference>
<proteinExistence type="predicted"/>
<evidence type="ECO:0000313" key="2">
    <source>
        <dbReference type="EMBL" id="TPQ22652.1"/>
    </source>
</evidence>
<evidence type="ECO:0000256" key="1">
    <source>
        <dbReference type="SAM" id="MobiDB-lite"/>
    </source>
</evidence>